<dbReference type="EMBL" id="LCLA01000006">
    <property type="protein sequence ID" value="KKU10641.1"/>
    <property type="molecule type" value="Genomic_DNA"/>
</dbReference>
<protein>
    <submittedName>
        <fullName evidence="1">Uncharacterized protein</fullName>
    </submittedName>
</protein>
<dbReference type="AlphaFoldDB" id="A0A0G1MQN2"/>
<gene>
    <name evidence="1" type="ORF">UX13_C0006G0002</name>
</gene>
<name>A0A0G1MQN2_9BACT</name>
<dbReference type="Proteomes" id="UP000034329">
    <property type="component" value="Unassembled WGS sequence"/>
</dbReference>
<comment type="caution">
    <text evidence="1">The sequence shown here is derived from an EMBL/GenBank/DDBJ whole genome shotgun (WGS) entry which is preliminary data.</text>
</comment>
<evidence type="ECO:0000313" key="2">
    <source>
        <dbReference type="Proteomes" id="UP000034329"/>
    </source>
</evidence>
<accession>A0A0G1MQN2</accession>
<proteinExistence type="predicted"/>
<reference evidence="1 2" key="1">
    <citation type="journal article" date="2015" name="Nature">
        <title>rRNA introns, odd ribosomes, and small enigmatic genomes across a large radiation of phyla.</title>
        <authorList>
            <person name="Brown C.T."/>
            <person name="Hug L.A."/>
            <person name="Thomas B.C."/>
            <person name="Sharon I."/>
            <person name="Castelle C.J."/>
            <person name="Singh A."/>
            <person name="Wilkins M.J."/>
            <person name="Williams K.H."/>
            <person name="Banfield J.F."/>
        </authorList>
    </citation>
    <scope>NUCLEOTIDE SEQUENCE [LARGE SCALE GENOMIC DNA]</scope>
</reference>
<sequence>MEFPESLIGKTIRIFYYSEDTSFGITGKAVRKEGDFVEIIDATIDYYNEYEKSWAPIQKLETIYHKIDDLSIVQKLGE</sequence>
<evidence type="ECO:0000313" key="1">
    <source>
        <dbReference type="EMBL" id="KKU10641.1"/>
    </source>
</evidence>
<organism evidence="1 2">
    <name type="scientific">Candidatus Woesebacteria bacterium GW2011_GWB1_45_5</name>
    <dbReference type="NCBI Taxonomy" id="1618581"/>
    <lineage>
        <taxon>Bacteria</taxon>
        <taxon>Candidatus Woeseibacteriota</taxon>
    </lineage>
</organism>